<keyword evidence="10" id="KW-1185">Reference proteome</keyword>
<feature type="region of interest" description="Disordered" evidence="8">
    <location>
        <begin position="254"/>
        <end position="291"/>
    </location>
</feature>
<dbReference type="PANTHER" id="PTHR22761">
    <property type="entry name" value="CHARGED MULTIVESICULAR BODY PROTEIN"/>
    <property type="match status" value="1"/>
</dbReference>
<sequence length="291" mass="33698">MRYWPLFNDHDYHSNFFEVDLINLQSLLRGGNLTTIPAAQANEAAEVAVRTMKRILRNCQASSKDPFIALLKLKVSQHQSCLKTTGQRHEILDASSRQQAQTWLCRTQQLKQQRDKLKQYQKRINVQLEKDREVAKRLLQNGKREKAKLLLRKKKFQESLLEKTDNQLENIERLVHDLEFAQIEAQVIKGLDSGNKALKKMHELLSIEDVERIMDETEEAVEYQKEIDAILSDGLTAEDEEDVLRELDEITKMSLPSVPQAEDDLHLPDVPAEKLPETQKERKHKEAELAS</sequence>
<comment type="subcellular location">
    <subcellularLocation>
        <location evidence="1">Endosome membrane</location>
    </subcellularLocation>
</comment>
<dbReference type="GO" id="GO:0000815">
    <property type="term" value="C:ESCRT III complex"/>
    <property type="evidence" value="ECO:0007669"/>
    <property type="project" value="TreeGrafter"/>
</dbReference>
<evidence type="ECO:0000313" key="10">
    <source>
        <dbReference type="Proteomes" id="UP001208570"/>
    </source>
</evidence>
<dbReference type="InterPro" id="IPR005024">
    <property type="entry name" value="Snf7_fam"/>
</dbReference>
<accession>A0AAD9JYG0</accession>
<evidence type="ECO:0000256" key="2">
    <source>
        <dbReference type="ARBA" id="ARBA00006190"/>
    </source>
</evidence>
<keyword evidence="3" id="KW-0813">Transport</keyword>
<proteinExistence type="inferred from homology"/>
<feature type="coiled-coil region" evidence="7">
    <location>
        <begin position="110"/>
        <end position="181"/>
    </location>
</feature>
<evidence type="ECO:0000313" key="9">
    <source>
        <dbReference type="EMBL" id="KAK2161536.1"/>
    </source>
</evidence>
<dbReference type="Proteomes" id="UP001208570">
    <property type="component" value="Unassembled WGS sequence"/>
</dbReference>
<gene>
    <name evidence="9" type="ORF">LSH36_115g13032</name>
</gene>
<protein>
    <recommendedName>
        <fullName evidence="11">Charged multivesicular body protein 6</fullName>
    </recommendedName>
</protein>
<dbReference type="AlphaFoldDB" id="A0AAD9JYG0"/>
<dbReference type="Pfam" id="PF03357">
    <property type="entry name" value="Snf7"/>
    <property type="match status" value="1"/>
</dbReference>
<reference evidence="9" key="1">
    <citation type="journal article" date="2023" name="Mol. Biol. Evol.">
        <title>Third-Generation Sequencing Reveals the Adaptive Role of the Epigenome in Three Deep-Sea Polychaetes.</title>
        <authorList>
            <person name="Perez M."/>
            <person name="Aroh O."/>
            <person name="Sun Y."/>
            <person name="Lan Y."/>
            <person name="Juniper S.K."/>
            <person name="Young C.R."/>
            <person name="Angers B."/>
            <person name="Qian P.Y."/>
        </authorList>
    </citation>
    <scope>NUCLEOTIDE SEQUENCE</scope>
    <source>
        <strain evidence="9">P08H-3</strain>
    </source>
</reference>
<feature type="compositionally biased region" description="Basic and acidic residues" evidence="8">
    <location>
        <begin position="263"/>
        <end position="291"/>
    </location>
</feature>
<evidence type="ECO:0000256" key="6">
    <source>
        <dbReference type="ARBA" id="ARBA00023136"/>
    </source>
</evidence>
<dbReference type="EMBL" id="JAODUP010000115">
    <property type="protein sequence ID" value="KAK2161536.1"/>
    <property type="molecule type" value="Genomic_DNA"/>
</dbReference>
<dbReference type="GO" id="GO:0032511">
    <property type="term" value="P:late endosome to vacuole transport via multivesicular body sorting pathway"/>
    <property type="evidence" value="ECO:0007669"/>
    <property type="project" value="TreeGrafter"/>
</dbReference>
<dbReference type="GO" id="GO:0015031">
    <property type="term" value="P:protein transport"/>
    <property type="evidence" value="ECO:0007669"/>
    <property type="project" value="UniProtKB-KW"/>
</dbReference>
<dbReference type="PANTHER" id="PTHR22761:SF5">
    <property type="entry name" value="CHARGED MULTIVESICULAR BODY PROTEIN 6"/>
    <property type="match status" value="1"/>
</dbReference>
<dbReference type="GO" id="GO:0005771">
    <property type="term" value="C:multivesicular body"/>
    <property type="evidence" value="ECO:0007669"/>
    <property type="project" value="TreeGrafter"/>
</dbReference>
<evidence type="ECO:0000256" key="1">
    <source>
        <dbReference type="ARBA" id="ARBA00004608"/>
    </source>
</evidence>
<evidence type="ECO:0000256" key="4">
    <source>
        <dbReference type="ARBA" id="ARBA00022753"/>
    </source>
</evidence>
<dbReference type="GO" id="GO:0006900">
    <property type="term" value="P:vesicle budding from membrane"/>
    <property type="evidence" value="ECO:0007669"/>
    <property type="project" value="TreeGrafter"/>
</dbReference>
<evidence type="ECO:0000256" key="8">
    <source>
        <dbReference type="SAM" id="MobiDB-lite"/>
    </source>
</evidence>
<evidence type="ECO:0000256" key="5">
    <source>
        <dbReference type="ARBA" id="ARBA00022927"/>
    </source>
</evidence>
<comment type="similarity">
    <text evidence="2">Belongs to the SNF7 family.</text>
</comment>
<keyword evidence="6" id="KW-0472">Membrane</keyword>
<evidence type="ECO:0000256" key="7">
    <source>
        <dbReference type="SAM" id="Coils"/>
    </source>
</evidence>
<keyword evidence="7" id="KW-0175">Coiled coil</keyword>
<comment type="caution">
    <text evidence="9">The sequence shown here is derived from an EMBL/GenBank/DDBJ whole genome shotgun (WGS) entry which is preliminary data.</text>
</comment>
<name>A0AAD9JYG0_9ANNE</name>
<evidence type="ECO:0000256" key="3">
    <source>
        <dbReference type="ARBA" id="ARBA00022448"/>
    </source>
</evidence>
<organism evidence="9 10">
    <name type="scientific">Paralvinella palmiformis</name>
    <dbReference type="NCBI Taxonomy" id="53620"/>
    <lineage>
        <taxon>Eukaryota</taxon>
        <taxon>Metazoa</taxon>
        <taxon>Spiralia</taxon>
        <taxon>Lophotrochozoa</taxon>
        <taxon>Annelida</taxon>
        <taxon>Polychaeta</taxon>
        <taxon>Sedentaria</taxon>
        <taxon>Canalipalpata</taxon>
        <taxon>Terebellida</taxon>
        <taxon>Terebelliformia</taxon>
        <taxon>Alvinellidae</taxon>
        <taxon>Paralvinella</taxon>
    </lineage>
</organism>
<evidence type="ECO:0008006" key="11">
    <source>
        <dbReference type="Google" id="ProtNLM"/>
    </source>
</evidence>
<keyword evidence="5" id="KW-0653">Protein transport</keyword>
<dbReference type="Gene3D" id="6.10.140.1230">
    <property type="match status" value="1"/>
</dbReference>
<keyword evidence="4" id="KW-0967">Endosome</keyword>